<dbReference type="InterPro" id="IPR058055">
    <property type="entry name" value="PA-PLA1"/>
</dbReference>
<dbReference type="SMART" id="SM01127">
    <property type="entry name" value="DDHD"/>
    <property type="match status" value="1"/>
</dbReference>
<accession>A0A6P6RTJ0</accession>
<feature type="compositionally biased region" description="Polar residues" evidence="1">
    <location>
        <begin position="577"/>
        <end position="588"/>
    </location>
</feature>
<evidence type="ECO:0000256" key="1">
    <source>
        <dbReference type="SAM" id="MobiDB-lite"/>
    </source>
</evidence>
<dbReference type="GO" id="GO:0046872">
    <property type="term" value="F:metal ion binding"/>
    <property type="evidence" value="ECO:0007669"/>
    <property type="project" value="InterPro"/>
</dbReference>
<reference evidence="4" key="1">
    <citation type="submission" date="2025-08" db="UniProtKB">
        <authorList>
            <consortium name="RefSeq"/>
        </authorList>
    </citation>
    <scope>IDENTIFICATION</scope>
</reference>
<dbReference type="PANTHER" id="PTHR23509">
    <property type="entry name" value="PA-PL1 PHOSPHOLIPASE FAMILY"/>
    <property type="match status" value="1"/>
</dbReference>
<evidence type="ECO:0000259" key="2">
    <source>
        <dbReference type="PROSITE" id="PS51043"/>
    </source>
</evidence>
<feature type="compositionally biased region" description="Basic and acidic residues" evidence="1">
    <location>
        <begin position="606"/>
        <end position="623"/>
    </location>
</feature>
<feature type="compositionally biased region" description="Low complexity" evidence="1">
    <location>
        <begin position="209"/>
        <end position="223"/>
    </location>
</feature>
<gene>
    <name evidence="4" type="primary">LOC34622874</name>
</gene>
<dbReference type="AlphaFoldDB" id="A0A6P6RTJ0"/>
<dbReference type="OrthoDB" id="349190at2759"/>
<feature type="compositionally biased region" description="Low complexity" evidence="1">
    <location>
        <begin position="703"/>
        <end position="712"/>
    </location>
</feature>
<feature type="region of interest" description="Disordered" evidence="1">
    <location>
        <begin position="733"/>
        <end position="777"/>
    </location>
</feature>
<proteinExistence type="predicted"/>
<feature type="compositionally biased region" description="Polar residues" evidence="1">
    <location>
        <begin position="626"/>
        <end position="644"/>
    </location>
</feature>
<name>A0A6P6RTJ0_9EIME</name>
<feature type="compositionally biased region" description="Low complexity" evidence="1">
    <location>
        <begin position="179"/>
        <end position="190"/>
    </location>
</feature>
<dbReference type="GO" id="GO:0004620">
    <property type="term" value="F:phospholipase activity"/>
    <property type="evidence" value="ECO:0007669"/>
    <property type="project" value="TreeGrafter"/>
</dbReference>
<dbReference type="GO" id="GO:0005737">
    <property type="term" value="C:cytoplasm"/>
    <property type="evidence" value="ECO:0007669"/>
    <property type="project" value="TreeGrafter"/>
</dbReference>
<evidence type="ECO:0000313" key="3">
    <source>
        <dbReference type="Proteomes" id="UP000515125"/>
    </source>
</evidence>
<dbReference type="PROSITE" id="PS51043">
    <property type="entry name" value="DDHD"/>
    <property type="match status" value="1"/>
</dbReference>
<protein>
    <submittedName>
        <fullName evidence="4">Uncharacterized protein LOC34622874</fullName>
    </submittedName>
</protein>
<feature type="domain" description="DDHD" evidence="2">
    <location>
        <begin position="439"/>
        <end position="865"/>
    </location>
</feature>
<organism evidence="3 4">
    <name type="scientific">Cyclospora cayetanensis</name>
    <dbReference type="NCBI Taxonomy" id="88456"/>
    <lineage>
        <taxon>Eukaryota</taxon>
        <taxon>Sar</taxon>
        <taxon>Alveolata</taxon>
        <taxon>Apicomplexa</taxon>
        <taxon>Conoidasida</taxon>
        <taxon>Coccidia</taxon>
        <taxon>Eucoccidiorida</taxon>
        <taxon>Eimeriorina</taxon>
        <taxon>Eimeriidae</taxon>
        <taxon>Cyclospora</taxon>
    </lineage>
</organism>
<sequence>MWDSLLRGISSGNFLEEPSAASAAQPVGDLAAGDGAVATAAAAEGAGAGAQRHSVQQRALQRLRDALRQSRPQSSLYGSSASASVVQIEEAVGLEEAKLQNAEALRHESFEVTSEAVPQLLFPHFQAALPQSAASVPARLLAGQPTSESSSLDEWYEEAATQQQKASFDGSEGGVDPTGGASPEEASSGSAKGGGMDPLLAPSATRQKGASGSRRSSSSSSFDFEADEGEIVSRAGVTGPQRIQGTAVSETAAAATASADAGEEPADSFLLGEADKCAPVEHVLLVIHGIGCGSQHEVCQQEQLRHSIRCVNSLWYWRKPVSVHVLAINWKRCIVEAQDHLFQSIGISSMYEMRRLLTLTAGDLLFFMTPRFGDFIMQQVAAQLNAAYHRLKHHSSGRFTNSRFSLLGYSLGSVMAYELLSGKSFRPTQHKSTSEVPKLDFNAECLFLLGGCLPAFLLLNSPEILKTGLQLPPNLRVYNLFHPCDPVAFRLEKLVYPNIKEVAPPVLIAYWRTNGLQGWYKWDLNVQQAKDMVTSNLNNLTASVMSWWRRDSPPNARGSVLVANEEAASAAADRQLQETPQSQEQDAQQDVRERISSSPTSPQLRSDFRRNADHSRELKEFKSRLQRSNSQQRAYPFQTNCETRSLSSSSKLSGSGSLDSSSGSNVSADEDDAFSHVASWFRLGSKLHREDFSAAAAASETAAAERQAADAPETGRRLSSGCARQLRRLTLQDRISRRPRVQTHQETQPGAAATEAAKATLGGGRLRGSKAERQGRRRSTCHEYFSTEDGGVTVPSVSGETQRAVLQLEAINAMKPEQYIPTRLDYQLQEDTAEHYLSSLAILNSHFNYFKLKDVAFFILKCLSGKNPLMSYTDHLQLLEAAAKKAADHAAKEGDLEEQQKQLDEAAALADRLVAFEASLHRPRNKKSHKA</sequence>
<feature type="compositionally biased region" description="Low complexity" evidence="1">
    <location>
        <begin position="750"/>
        <end position="760"/>
    </location>
</feature>
<dbReference type="Pfam" id="PF02862">
    <property type="entry name" value="DDHD"/>
    <property type="match status" value="2"/>
</dbReference>
<dbReference type="PANTHER" id="PTHR23509:SF10">
    <property type="entry name" value="LD21067P"/>
    <property type="match status" value="1"/>
</dbReference>
<feature type="region of interest" description="Disordered" evidence="1">
    <location>
        <begin position="145"/>
        <end position="225"/>
    </location>
</feature>
<feature type="region of interest" description="Disordered" evidence="1">
    <location>
        <begin position="703"/>
        <end position="722"/>
    </location>
</feature>
<dbReference type="Proteomes" id="UP000515125">
    <property type="component" value="Unplaced"/>
</dbReference>
<keyword evidence="3" id="KW-1185">Reference proteome</keyword>
<feature type="region of interest" description="Disordered" evidence="1">
    <location>
        <begin position="570"/>
        <end position="670"/>
    </location>
</feature>
<dbReference type="RefSeq" id="XP_026190415.1">
    <property type="nucleotide sequence ID" value="XM_026334630.1"/>
</dbReference>
<feature type="compositionally biased region" description="Low complexity" evidence="1">
    <location>
        <begin position="645"/>
        <end position="664"/>
    </location>
</feature>
<evidence type="ECO:0000313" key="4">
    <source>
        <dbReference type="RefSeq" id="XP_026190415.1"/>
    </source>
</evidence>
<dbReference type="InterPro" id="IPR004177">
    <property type="entry name" value="DDHD_dom"/>
</dbReference>
<dbReference type="GeneID" id="34622874"/>